<dbReference type="Gene3D" id="2.40.50.140">
    <property type="entry name" value="Nucleic acid-binding proteins"/>
    <property type="match status" value="1"/>
</dbReference>
<protein>
    <recommendedName>
        <fullName evidence="11">Lysine--tRNA ligase</fullName>
        <ecNumber evidence="11">6.1.1.6</ecNumber>
    </recommendedName>
    <alternativeName>
        <fullName evidence="11">Lysyl-tRNA synthetase</fullName>
        <shortName evidence="11">LysRS</shortName>
    </alternativeName>
</protein>
<dbReference type="HAMAP" id="MF_00252">
    <property type="entry name" value="Lys_tRNA_synth_class2"/>
    <property type="match status" value="1"/>
</dbReference>
<feature type="binding site" evidence="11">
    <location>
        <position position="479"/>
    </location>
    <ligand>
        <name>Mg(2+)</name>
        <dbReference type="ChEBI" id="CHEBI:18420"/>
        <label>1</label>
    </ligand>
</feature>
<sequence>MERSRLEKLLRLKEQGKAYPYRYPTSGSIGDIRREWEEDPKGENLRVRGVVKRVSALQEGSFYVRLADPEGGELVVITTESLQTGEECVLEGSLVRKDGKLTLLQACRSQDPALSVKEILRRYDKDPDNREVSVAGRLISLRFMGKAVFGHLQDATGKIQIYIRKDLLGEEAFKEFEDTVDPGDVIGVKGKLFRTSTGELTVEVQEYTLLAKSLHPLPEKWHGLKDVEVRYRQRYLDLIANPKTREILLLRSRVITEVRRFLESKGFVEVETPILQPVASGANAKPFVTYHNYLEQNLYLRIAPELYLKRLIVGGLLKVYELGKNFRNEGVDTTHNPEFTMVEFYCAYWDYKDLMAFTEELFTHILTEVMGGLTITYQGRLLDFTPPYRVYRYFDLLKEKTGKDKDFFLRDEEGVRKLALDIGIPNAEKLTHAKLIDKIFDRLVEEELWGPCFVIDFPALLSPLAKRHREDPDLVERFELFVAGSELANAYSELNDPIEQRERFLQQLREKEMGDEEAMELDEDFVKALEYGMPPTAGEGIGIDRLVMILADVDSIREVILFPALRRRE</sequence>
<dbReference type="NCBIfam" id="NF001756">
    <property type="entry name" value="PRK00484.1"/>
    <property type="match status" value="1"/>
</dbReference>
<evidence type="ECO:0000256" key="2">
    <source>
        <dbReference type="ARBA" id="ARBA00008226"/>
    </source>
</evidence>
<gene>
    <name evidence="11" type="primary">lysS</name>
    <name evidence="14" type="ordered locus">Thal_0390</name>
</gene>
<evidence type="ECO:0000256" key="11">
    <source>
        <dbReference type="HAMAP-Rule" id="MF_00252"/>
    </source>
</evidence>
<evidence type="ECO:0000256" key="10">
    <source>
        <dbReference type="ARBA" id="ARBA00048573"/>
    </source>
</evidence>
<keyword evidence="6 11" id="KW-0547">Nucleotide-binding</keyword>
<dbReference type="GO" id="GO:0005524">
    <property type="term" value="F:ATP binding"/>
    <property type="evidence" value="ECO:0007669"/>
    <property type="project" value="UniProtKB-UniRule"/>
</dbReference>
<dbReference type="Pfam" id="PF01336">
    <property type="entry name" value="tRNA_anti-codon"/>
    <property type="match status" value="1"/>
</dbReference>
<keyword evidence="4 11" id="KW-0436">Ligase</keyword>
<dbReference type="HOGENOM" id="CLU_008255_6_2_0"/>
<dbReference type="PRINTS" id="PR00982">
    <property type="entry name" value="TRNASYNTHLYS"/>
</dbReference>
<keyword evidence="11 12" id="KW-0460">Magnesium</keyword>
<feature type="domain" description="Aminoacyl-transfer RNA synthetases class-II family profile" evidence="13">
    <location>
        <begin position="250"/>
        <end position="563"/>
    </location>
</feature>
<comment type="similarity">
    <text evidence="2 11">Belongs to the class-II aminoacyl-tRNA synthetase family.</text>
</comment>
<dbReference type="Gene3D" id="3.30.930.10">
    <property type="entry name" value="Bira Bifunctional Protein, Domain 2"/>
    <property type="match status" value="1"/>
</dbReference>
<dbReference type="InterPro" id="IPR045864">
    <property type="entry name" value="aa-tRNA-synth_II/BPL/LPL"/>
</dbReference>
<evidence type="ECO:0000256" key="5">
    <source>
        <dbReference type="ARBA" id="ARBA00022723"/>
    </source>
</evidence>
<dbReference type="EMBL" id="CP001931">
    <property type="protein sequence ID" value="ADC89025.1"/>
    <property type="molecule type" value="Genomic_DNA"/>
</dbReference>
<dbReference type="InterPro" id="IPR018149">
    <property type="entry name" value="Lys-tRNA-synth_II_C"/>
</dbReference>
<dbReference type="PANTHER" id="PTHR42918">
    <property type="entry name" value="LYSYL-TRNA SYNTHETASE"/>
    <property type="match status" value="1"/>
</dbReference>
<dbReference type="EC" id="6.1.1.6" evidence="11"/>
<organism evidence="14 15">
    <name type="scientific">Thermocrinis albus (strain DSM 14484 / JCM 11386 / HI 11/12)</name>
    <dbReference type="NCBI Taxonomy" id="638303"/>
    <lineage>
        <taxon>Bacteria</taxon>
        <taxon>Pseudomonadati</taxon>
        <taxon>Aquificota</taxon>
        <taxon>Aquificia</taxon>
        <taxon>Aquificales</taxon>
        <taxon>Aquificaceae</taxon>
        <taxon>Thermocrinis</taxon>
    </lineage>
</organism>
<feature type="binding site" evidence="11">
    <location>
        <position position="486"/>
    </location>
    <ligand>
        <name>Mg(2+)</name>
        <dbReference type="ChEBI" id="CHEBI:18420"/>
        <label>1</label>
    </ligand>
</feature>
<dbReference type="PANTHER" id="PTHR42918:SF15">
    <property type="entry name" value="LYSINE--TRNA LIGASE, CHLOROPLASTIC_MITOCHONDRIAL"/>
    <property type="match status" value="1"/>
</dbReference>
<keyword evidence="3 11" id="KW-0963">Cytoplasm</keyword>
<dbReference type="GO" id="GO:0000287">
    <property type="term" value="F:magnesium ion binding"/>
    <property type="evidence" value="ECO:0007669"/>
    <property type="project" value="UniProtKB-UniRule"/>
</dbReference>
<dbReference type="RefSeq" id="WP_012991432.1">
    <property type="nucleotide sequence ID" value="NC_013894.1"/>
</dbReference>
<dbReference type="InterPro" id="IPR012340">
    <property type="entry name" value="NA-bd_OB-fold"/>
</dbReference>
<comment type="catalytic activity">
    <reaction evidence="10 11 12">
        <text>tRNA(Lys) + L-lysine + ATP = L-lysyl-tRNA(Lys) + AMP + diphosphate</text>
        <dbReference type="Rhea" id="RHEA:20792"/>
        <dbReference type="Rhea" id="RHEA-COMP:9696"/>
        <dbReference type="Rhea" id="RHEA-COMP:9697"/>
        <dbReference type="ChEBI" id="CHEBI:30616"/>
        <dbReference type="ChEBI" id="CHEBI:32551"/>
        <dbReference type="ChEBI" id="CHEBI:33019"/>
        <dbReference type="ChEBI" id="CHEBI:78442"/>
        <dbReference type="ChEBI" id="CHEBI:78529"/>
        <dbReference type="ChEBI" id="CHEBI:456215"/>
        <dbReference type="EC" id="6.1.1.6"/>
    </reaction>
</comment>
<dbReference type="NCBIfam" id="TIGR00499">
    <property type="entry name" value="lysS_bact"/>
    <property type="match status" value="1"/>
</dbReference>
<dbReference type="FunFam" id="3.30.930.10:FF:000238">
    <property type="entry name" value="Lysine--tRNA ligase"/>
    <property type="match status" value="1"/>
</dbReference>
<dbReference type="InterPro" id="IPR004365">
    <property type="entry name" value="NA-bd_OB_tRNA"/>
</dbReference>
<evidence type="ECO:0000256" key="1">
    <source>
        <dbReference type="ARBA" id="ARBA00004496"/>
    </source>
</evidence>
<dbReference type="GO" id="GO:0005829">
    <property type="term" value="C:cytosol"/>
    <property type="evidence" value="ECO:0007669"/>
    <property type="project" value="TreeGrafter"/>
</dbReference>
<evidence type="ECO:0000256" key="6">
    <source>
        <dbReference type="ARBA" id="ARBA00022741"/>
    </source>
</evidence>
<evidence type="ECO:0000313" key="15">
    <source>
        <dbReference type="Proteomes" id="UP000002043"/>
    </source>
</evidence>
<dbReference type="eggNOG" id="COG1190">
    <property type="taxonomic scope" value="Bacteria"/>
</dbReference>
<dbReference type="GO" id="GO:0004824">
    <property type="term" value="F:lysine-tRNA ligase activity"/>
    <property type="evidence" value="ECO:0007669"/>
    <property type="project" value="UniProtKB-UniRule"/>
</dbReference>
<dbReference type="AlphaFoldDB" id="D3SPD8"/>
<dbReference type="CDD" id="cd04322">
    <property type="entry name" value="LysRS_N"/>
    <property type="match status" value="1"/>
</dbReference>
<dbReference type="OrthoDB" id="9802326at2"/>
<evidence type="ECO:0000256" key="4">
    <source>
        <dbReference type="ARBA" id="ARBA00022598"/>
    </source>
</evidence>
<comment type="cofactor">
    <cofactor evidence="11 12">
        <name>Mg(2+)</name>
        <dbReference type="ChEBI" id="CHEBI:18420"/>
    </cofactor>
    <text evidence="11 12">Binds 3 Mg(2+) ions per subunit.</text>
</comment>
<dbReference type="InterPro" id="IPR004364">
    <property type="entry name" value="Aa-tRNA-synt_II"/>
</dbReference>
<evidence type="ECO:0000256" key="3">
    <source>
        <dbReference type="ARBA" id="ARBA00022490"/>
    </source>
</evidence>
<dbReference type="InterPro" id="IPR044136">
    <property type="entry name" value="Lys-tRNA-ligase_II_N"/>
</dbReference>
<evidence type="ECO:0000313" key="14">
    <source>
        <dbReference type="EMBL" id="ADC89025.1"/>
    </source>
</evidence>
<name>D3SPD8_THEAH</name>
<dbReference type="Proteomes" id="UP000002043">
    <property type="component" value="Chromosome"/>
</dbReference>
<keyword evidence="15" id="KW-1185">Reference proteome</keyword>
<comment type="subcellular location">
    <subcellularLocation>
        <location evidence="1 11">Cytoplasm</location>
    </subcellularLocation>
</comment>
<dbReference type="InterPro" id="IPR006195">
    <property type="entry name" value="aa-tRNA-synth_II"/>
</dbReference>
<keyword evidence="9 11" id="KW-0030">Aminoacyl-tRNA synthetase</keyword>
<dbReference type="GO" id="GO:0006430">
    <property type="term" value="P:lysyl-tRNA aminoacylation"/>
    <property type="evidence" value="ECO:0007669"/>
    <property type="project" value="UniProtKB-UniRule"/>
</dbReference>
<keyword evidence="7 11" id="KW-0067">ATP-binding</keyword>
<proteinExistence type="inferred from homology"/>
<feature type="binding site" evidence="11">
    <location>
        <position position="486"/>
    </location>
    <ligand>
        <name>Mg(2+)</name>
        <dbReference type="ChEBI" id="CHEBI:18420"/>
        <label>2</label>
    </ligand>
</feature>
<dbReference type="KEGG" id="tal:Thal_0390"/>
<dbReference type="STRING" id="638303.Thal_0390"/>
<evidence type="ECO:0000256" key="9">
    <source>
        <dbReference type="ARBA" id="ARBA00023146"/>
    </source>
</evidence>
<dbReference type="GO" id="GO:0000049">
    <property type="term" value="F:tRNA binding"/>
    <property type="evidence" value="ECO:0007669"/>
    <property type="project" value="TreeGrafter"/>
</dbReference>
<dbReference type="PROSITE" id="PS50862">
    <property type="entry name" value="AA_TRNA_LIGASE_II"/>
    <property type="match status" value="1"/>
</dbReference>
<comment type="subunit">
    <text evidence="11">Homodimer.</text>
</comment>
<dbReference type="Pfam" id="PF00152">
    <property type="entry name" value="tRNA-synt_2"/>
    <property type="match status" value="1"/>
</dbReference>
<dbReference type="InterPro" id="IPR002313">
    <property type="entry name" value="Lys-tRNA-ligase_II"/>
</dbReference>
<accession>D3SPD8</accession>
<evidence type="ECO:0000256" key="12">
    <source>
        <dbReference type="RuleBase" id="RU000336"/>
    </source>
</evidence>
<dbReference type="SUPFAM" id="SSF55681">
    <property type="entry name" value="Class II aaRS and biotin synthetases"/>
    <property type="match status" value="1"/>
</dbReference>
<keyword evidence="5 11" id="KW-0479">Metal-binding</keyword>
<evidence type="ECO:0000256" key="7">
    <source>
        <dbReference type="ARBA" id="ARBA00022840"/>
    </source>
</evidence>
<dbReference type="SUPFAM" id="SSF50249">
    <property type="entry name" value="Nucleic acid-binding proteins"/>
    <property type="match status" value="1"/>
</dbReference>
<evidence type="ECO:0000259" key="13">
    <source>
        <dbReference type="PROSITE" id="PS50862"/>
    </source>
</evidence>
<dbReference type="CDD" id="cd00775">
    <property type="entry name" value="LysRS_core"/>
    <property type="match status" value="1"/>
</dbReference>
<evidence type="ECO:0000256" key="8">
    <source>
        <dbReference type="ARBA" id="ARBA00022917"/>
    </source>
</evidence>
<keyword evidence="8 11" id="KW-0648">Protein biosynthesis</keyword>
<reference evidence="15" key="1">
    <citation type="journal article" date="2010" name="Stand. Genomic Sci.">
        <title>Complete genome sequence of Thermocrinis albus type strain (HI 11/12T).</title>
        <authorList>
            <person name="Wirth R."/>
            <person name="Sikorski J."/>
            <person name="Brambilla E."/>
            <person name="Misra M."/>
            <person name="Lapidus A."/>
            <person name="Copeland A."/>
            <person name="Nolan M."/>
            <person name="Lucas S."/>
            <person name="Chen F."/>
            <person name="Tice H."/>
            <person name="Cheng J.F."/>
            <person name="Han C."/>
            <person name="Detter J.C."/>
            <person name="Tapia R."/>
            <person name="Bruce D."/>
            <person name="Goodwin L."/>
            <person name="Pitluck S."/>
            <person name="Pati A."/>
            <person name="Anderson I."/>
            <person name="Ivanova N."/>
            <person name="Mavromatis K."/>
            <person name="Mikhailova N."/>
            <person name="Chen A."/>
            <person name="Palaniappan K."/>
            <person name="Bilek Y."/>
            <person name="Hader T."/>
            <person name="Land M."/>
            <person name="Hauser L."/>
            <person name="Chang Y.J."/>
            <person name="Jeffries C.D."/>
            <person name="Tindall B.J."/>
            <person name="Rohde M."/>
            <person name="Goker M."/>
            <person name="Bristow J."/>
            <person name="Eisen J.A."/>
            <person name="Markowitz V."/>
            <person name="Hugenholtz P."/>
            <person name="Kyrpides N.C."/>
            <person name="Klenk H.P."/>
        </authorList>
    </citation>
    <scope>NUCLEOTIDE SEQUENCE [LARGE SCALE GENOMIC DNA]</scope>
    <source>
        <strain evidence="15">DSM 14484 / JCM 11386 / HI 11/12</strain>
    </source>
</reference>